<keyword evidence="3" id="KW-1185">Reference proteome</keyword>
<sequence>MGQICPARKGKHPGVATSGPLIPGIEDDAAVGVMKTSCQGSRPLSPI</sequence>
<reference evidence="2" key="1">
    <citation type="submission" date="2020-09" db="EMBL/GenBank/DDBJ databases">
        <title>Genome-Enabled Discovery of Anthraquinone Biosynthesis in Senna tora.</title>
        <authorList>
            <person name="Kang S.-H."/>
            <person name="Pandey R.P."/>
            <person name="Lee C.-M."/>
            <person name="Sim J.-S."/>
            <person name="Jeong J.-T."/>
            <person name="Choi B.-S."/>
            <person name="Jung M."/>
            <person name="Ginzburg D."/>
            <person name="Zhao K."/>
            <person name="Won S.Y."/>
            <person name="Oh T.-J."/>
            <person name="Yu Y."/>
            <person name="Kim N.-H."/>
            <person name="Lee O.R."/>
            <person name="Lee T.-H."/>
            <person name="Bashyal P."/>
            <person name="Kim T.-S."/>
            <person name="Lee W.-H."/>
            <person name="Kawkins C."/>
            <person name="Kim C.-K."/>
            <person name="Kim J.S."/>
            <person name="Ahn B.O."/>
            <person name="Rhee S.Y."/>
            <person name="Sohng J.K."/>
        </authorList>
    </citation>
    <scope>NUCLEOTIDE SEQUENCE</scope>
    <source>
        <tissue evidence="2">Leaf</tissue>
    </source>
</reference>
<evidence type="ECO:0000256" key="1">
    <source>
        <dbReference type="SAM" id="MobiDB-lite"/>
    </source>
</evidence>
<name>A0A834W2M0_9FABA</name>
<feature type="region of interest" description="Disordered" evidence="1">
    <location>
        <begin position="1"/>
        <end position="21"/>
    </location>
</feature>
<protein>
    <submittedName>
        <fullName evidence="2">Uncharacterized protein</fullName>
    </submittedName>
</protein>
<dbReference type="AlphaFoldDB" id="A0A834W2M0"/>
<dbReference type="EMBL" id="JAAIUW010000013">
    <property type="protein sequence ID" value="KAF7802009.1"/>
    <property type="molecule type" value="Genomic_DNA"/>
</dbReference>
<proteinExistence type="predicted"/>
<organism evidence="2 3">
    <name type="scientific">Senna tora</name>
    <dbReference type="NCBI Taxonomy" id="362788"/>
    <lineage>
        <taxon>Eukaryota</taxon>
        <taxon>Viridiplantae</taxon>
        <taxon>Streptophyta</taxon>
        <taxon>Embryophyta</taxon>
        <taxon>Tracheophyta</taxon>
        <taxon>Spermatophyta</taxon>
        <taxon>Magnoliopsida</taxon>
        <taxon>eudicotyledons</taxon>
        <taxon>Gunneridae</taxon>
        <taxon>Pentapetalae</taxon>
        <taxon>rosids</taxon>
        <taxon>fabids</taxon>
        <taxon>Fabales</taxon>
        <taxon>Fabaceae</taxon>
        <taxon>Caesalpinioideae</taxon>
        <taxon>Cassia clade</taxon>
        <taxon>Senna</taxon>
    </lineage>
</organism>
<dbReference type="Proteomes" id="UP000634136">
    <property type="component" value="Unassembled WGS sequence"/>
</dbReference>
<gene>
    <name evidence="2" type="ORF">G2W53_041120</name>
</gene>
<comment type="caution">
    <text evidence="2">The sequence shown here is derived from an EMBL/GenBank/DDBJ whole genome shotgun (WGS) entry which is preliminary data.</text>
</comment>
<accession>A0A834W2M0</accession>
<evidence type="ECO:0000313" key="3">
    <source>
        <dbReference type="Proteomes" id="UP000634136"/>
    </source>
</evidence>
<evidence type="ECO:0000313" key="2">
    <source>
        <dbReference type="EMBL" id="KAF7802009.1"/>
    </source>
</evidence>